<evidence type="ECO:0000256" key="5">
    <source>
        <dbReference type="ARBA" id="ARBA00023014"/>
    </source>
</evidence>
<proteinExistence type="inferred from homology"/>
<keyword evidence="1 6" id="KW-0004">4Fe-4S</keyword>
<keyword evidence="5 6" id="KW-0411">Iron-sulfur</keyword>
<dbReference type="SFLD" id="SFLDG01389">
    <property type="entry name" value="menaquinone_synthsis_involved"/>
    <property type="match status" value="3"/>
</dbReference>
<name>A0A212JLZ6_9DELT</name>
<accession>A0A212JLZ6</accession>
<dbReference type="PANTHER" id="PTHR43076:SF1">
    <property type="entry name" value="LIPOYL SYNTHASE 2"/>
    <property type="match status" value="1"/>
</dbReference>
<organism evidence="8">
    <name type="scientific">uncultured delta proteobacterium</name>
    <dbReference type="NCBI Taxonomy" id="34034"/>
    <lineage>
        <taxon>Bacteria</taxon>
        <taxon>Deltaproteobacteria</taxon>
        <taxon>environmental samples</taxon>
    </lineage>
</organism>
<dbReference type="EC" id="1.21.98.1" evidence="6"/>
<evidence type="ECO:0000256" key="4">
    <source>
        <dbReference type="ARBA" id="ARBA00023004"/>
    </source>
</evidence>
<gene>
    <name evidence="6" type="primary">mqnC</name>
    <name evidence="8" type="ORF">KL86DPRO_11787</name>
</gene>
<feature type="binding site" evidence="6">
    <location>
        <position position="455"/>
    </location>
    <ligand>
        <name>[4Fe-4S] cluster</name>
        <dbReference type="ChEBI" id="CHEBI:49883"/>
        <note>4Fe-4S-S-AdoMet</note>
    </ligand>
</feature>
<evidence type="ECO:0000256" key="2">
    <source>
        <dbReference type="ARBA" id="ARBA00022691"/>
    </source>
</evidence>
<evidence type="ECO:0000256" key="1">
    <source>
        <dbReference type="ARBA" id="ARBA00022485"/>
    </source>
</evidence>
<dbReference type="InterPro" id="IPR058240">
    <property type="entry name" value="rSAM_sf"/>
</dbReference>
<feature type="domain" description="Radical SAM core" evidence="7">
    <location>
        <begin position="58"/>
        <end position="301"/>
    </location>
</feature>
<dbReference type="InterPro" id="IPR045567">
    <property type="entry name" value="CofH/MnqC-like_C"/>
</dbReference>
<keyword evidence="6" id="KW-0474">Menaquinone biosynthesis</keyword>
<dbReference type="GO" id="GO:0009234">
    <property type="term" value="P:menaquinone biosynthetic process"/>
    <property type="evidence" value="ECO:0007669"/>
    <property type="project" value="UniProtKB-UniRule"/>
</dbReference>
<dbReference type="SUPFAM" id="SSF102114">
    <property type="entry name" value="Radical SAM enzymes"/>
    <property type="match status" value="2"/>
</dbReference>
<evidence type="ECO:0000313" key="8">
    <source>
        <dbReference type="EMBL" id="SBW00457.1"/>
    </source>
</evidence>
<keyword evidence="6" id="KW-0560">Oxidoreductase</keyword>
<dbReference type="NCBIfam" id="TIGR03699">
    <property type="entry name" value="menaquin_MqnC"/>
    <property type="match status" value="1"/>
</dbReference>
<dbReference type="SFLD" id="SFLDF00342">
    <property type="entry name" value="cyclic_dehypoxanthine_futalosi"/>
    <property type="match status" value="1"/>
</dbReference>
<dbReference type="InterPro" id="IPR013785">
    <property type="entry name" value="Aldolase_TIM"/>
</dbReference>
<dbReference type="Pfam" id="PF19288">
    <property type="entry name" value="CofH_C"/>
    <property type="match status" value="2"/>
</dbReference>
<dbReference type="HAMAP" id="MF_00992">
    <property type="entry name" value="MqnC"/>
    <property type="match status" value="1"/>
</dbReference>
<comment type="function">
    <text evidence="6">Radical SAM enzyme that catalyzes the cyclization of dehypoxanthine futalosine (DHFL) into cyclic dehypoxanthine futalosine (CDHFL), a step in the biosynthesis of menaquinone (MK, vitamin K2).</text>
</comment>
<dbReference type="InterPro" id="IPR034405">
    <property type="entry name" value="F420"/>
</dbReference>
<comment type="cofactor">
    <cofactor evidence="6">
        <name>[4Fe-4S] cluster</name>
        <dbReference type="ChEBI" id="CHEBI:49883"/>
    </cofactor>
    <text evidence="6">Binds 1 [4Fe-4S] cluster. The cluster is coordinated with 3 cysteines and an exchangeable S-adenosyl-L-methionine.</text>
</comment>
<keyword evidence="3 6" id="KW-0479">Metal-binding</keyword>
<dbReference type="CDD" id="cd01335">
    <property type="entry name" value="Radical_SAM"/>
    <property type="match status" value="1"/>
</dbReference>
<dbReference type="GO" id="GO:0046992">
    <property type="term" value="F:oxidoreductase activity, acting on X-H and Y-H to form an X-Y bond"/>
    <property type="evidence" value="ECO:0007669"/>
    <property type="project" value="UniProtKB-UniRule"/>
</dbReference>
<dbReference type="InterPro" id="IPR007197">
    <property type="entry name" value="rSAM"/>
</dbReference>
<dbReference type="UniPathway" id="UPA00079"/>
<dbReference type="InterPro" id="IPR020050">
    <property type="entry name" value="FO_synthase_su2"/>
</dbReference>
<feature type="domain" description="Radical SAM core" evidence="7">
    <location>
        <begin position="441"/>
        <end position="680"/>
    </location>
</feature>
<dbReference type="SFLD" id="SFLDS00029">
    <property type="entry name" value="Radical_SAM"/>
    <property type="match status" value="3"/>
</dbReference>
<comment type="pathway">
    <text evidence="6">Quinol/quinone metabolism; menaquinone biosynthesis.</text>
</comment>
<dbReference type="NCBIfam" id="TIGR00423">
    <property type="entry name" value="CofH family radical SAM protein"/>
    <property type="match status" value="2"/>
</dbReference>
<evidence type="ECO:0000259" key="7">
    <source>
        <dbReference type="PROSITE" id="PS51918"/>
    </source>
</evidence>
<dbReference type="PROSITE" id="PS51918">
    <property type="entry name" value="RADICAL_SAM"/>
    <property type="match status" value="2"/>
</dbReference>
<comment type="catalytic activity">
    <reaction evidence="6">
        <text>dehypoxanthine futalosine + S-adenosyl-L-methionine = cyclic dehypoxanthinylfutalosinate + 5'-deoxyadenosine + L-methionine + H(+)</text>
        <dbReference type="Rhea" id="RHEA:33083"/>
        <dbReference type="ChEBI" id="CHEBI:15378"/>
        <dbReference type="ChEBI" id="CHEBI:17319"/>
        <dbReference type="ChEBI" id="CHEBI:57844"/>
        <dbReference type="ChEBI" id="CHEBI:58864"/>
        <dbReference type="ChEBI" id="CHEBI:59789"/>
        <dbReference type="ChEBI" id="CHEBI:64270"/>
        <dbReference type="EC" id="1.21.98.1"/>
    </reaction>
</comment>
<dbReference type="Pfam" id="PF04055">
    <property type="entry name" value="Radical_SAM"/>
    <property type="match status" value="2"/>
</dbReference>
<evidence type="ECO:0000256" key="6">
    <source>
        <dbReference type="HAMAP-Rule" id="MF_00992"/>
    </source>
</evidence>
<dbReference type="GO" id="GO:0044689">
    <property type="term" value="F:7,8-didemethyl-8-hydroxy-5-deazariboflavin synthase activity"/>
    <property type="evidence" value="ECO:0007669"/>
    <property type="project" value="TreeGrafter"/>
</dbReference>
<feature type="binding site" evidence="6">
    <location>
        <position position="459"/>
    </location>
    <ligand>
        <name>[4Fe-4S] cluster</name>
        <dbReference type="ChEBI" id="CHEBI:49883"/>
        <note>4Fe-4S-S-AdoMet</note>
    </ligand>
</feature>
<evidence type="ECO:0000256" key="3">
    <source>
        <dbReference type="ARBA" id="ARBA00022723"/>
    </source>
</evidence>
<dbReference type="Gene3D" id="3.20.20.70">
    <property type="entry name" value="Aldolase class I"/>
    <property type="match status" value="2"/>
</dbReference>
<dbReference type="GO" id="GO:0051539">
    <property type="term" value="F:4 iron, 4 sulfur cluster binding"/>
    <property type="evidence" value="ECO:0007669"/>
    <property type="project" value="UniProtKB-KW"/>
</dbReference>
<dbReference type="InterPro" id="IPR022431">
    <property type="entry name" value="Cyclic_DHFL_synthase_mqnC"/>
</dbReference>
<dbReference type="EMBL" id="FLUQ01000001">
    <property type="protein sequence ID" value="SBW00457.1"/>
    <property type="molecule type" value="Genomic_DNA"/>
</dbReference>
<dbReference type="SFLD" id="SFLDG01064">
    <property type="entry name" value="F420__menaquinone_cofactor_bio"/>
    <property type="match status" value="3"/>
</dbReference>
<reference evidence="8" key="1">
    <citation type="submission" date="2016-04" db="EMBL/GenBank/DDBJ databases">
        <authorList>
            <person name="Evans L.H."/>
            <person name="Alamgir A."/>
            <person name="Owens N."/>
            <person name="Weber N.D."/>
            <person name="Virtaneva K."/>
            <person name="Barbian K."/>
            <person name="Babar A."/>
            <person name="Rosenke K."/>
        </authorList>
    </citation>
    <scope>NUCLEOTIDE SEQUENCE</scope>
    <source>
        <strain evidence="8">86</strain>
    </source>
</reference>
<dbReference type="AlphaFoldDB" id="A0A212JLZ6"/>
<dbReference type="PANTHER" id="PTHR43076">
    <property type="entry name" value="FO SYNTHASE (COFH)"/>
    <property type="match status" value="1"/>
</dbReference>
<dbReference type="GO" id="GO:0005506">
    <property type="term" value="F:iron ion binding"/>
    <property type="evidence" value="ECO:0007669"/>
    <property type="project" value="UniProtKB-UniRule"/>
</dbReference>
<keyword evidence="2 6" id="KW-0949">S-adenosyl-L-methionine</keyword>
<comment type="similarity">
    <text evidence="6">Belongs to the radical SAM superfamily. MqnC family.</text>
</comment>
<dbReference type="SFLD" id="SFLDF00343">
    <property type="entry name" value="aminofutalosine_synthase_(mqnE"/>
    <property type="match status" value="2"/>
</dbReference>
<dbReference type="GO" id="GO:0016765">
    <property type="term" value="F:transferase activity, transferring alkyl or aryl (other than methyl) groups"/>
    <property type="evidence" value="ECO:0007669"/>
    <property type="project" value="InterPro"/>
</dbReference>
<keyword evidence="4 6" id="KW-0408">Iron</keyword>
<sequence length="749" mass="82058">MLDTASFARLGLTAIREKVIAGERLSCEDGLRLFACPDILAVGSLAFLARTKRHGMRAHFVRNRQINYSNVCHTGCRFCAFARRDGEDGAFTLSREEILARVADDGGMPYAEIHVVGGCNPMLPLAWFEETFRAIKKLRPDAVLKGLTVTEIHHLALMEGITDGEAFARLKEAGVAMVTGGGGEIFNPAVRDSICPGKISGGEYLRLAGEAHKAGLMSNCTMLFGHVESHADRVDHLCKLRAQQDASGGYVCFIPLAFQNRNNALADELEAANGFPAAGPEVTLDRLRTIAVSRLLLDNIEHIKAYWVMLGTKTAQAALFFGADDLDGTIEEEHIGRMAGAASGKVLGDGGLTRSALEYMIRESGFEPVNRDALFRDLSAGRSRPRPKGDADETAAAVKKAADGERLSWDDALTLYRHADLFTLGSLARTVREKLHPGPVVTYVADRNINYSNVCVCACRFCAFYRAPDHPEAYVLTKQQLAEKIEETLELGGTQILLQGGHHPHLPLSFYEDMIRWIRDTYPAIHIHAFSPPEIAFFAAEAGLATRDVIARLRAAGLASIPGGGAEVLANRVRTKVSPNKCPADQWLAIMAEAHELGLKTTATMMFGHEETDVERLEHLFRLRGLQDESLEKGKGAFTAFIPWTFQAANTALPHLPPMPAPGYLRLLALSRLVLDNFPNIQSSWVTMGPEIAQLALFFGANDFGSLMIEENVVAAANVRFRMNREAIHRVIAAAGFEPRQRLMDYTLV</sequence>
<feature type="binding site" evidence="6">
    <location>
        <position position="462"/>
    </location>
    <ligand>
        <name>[4Fe-4S] cluster</name>
        <dbReference type="ChEBI" id="CHEBI:49883"/>
        <note>4Fe-4S-S-AdoMet</note>
    </ligand>
</feature>
<protein>
    <recommendedName>
        <fullName evidence="6">Cyclic dehypoxanthine futalosine synthase</fullName>
        <shortName evidence="6">Cyclic DHFL synthase</shortName>
        <ecNumber evidence="6">1.21.98.1</ecNumber>
    </recommendedName>
    <alternativeName>
        <fullName evidence="6">Dehypoxanthine futalosine cyclase</fullName>
        <shortName evidence="6">DHFL cyclase</shortName>
    </alternativeName>
    <alternativeName>
        <fullName evidence="6">Menaquinone biosynthetic enzyme MqnC</fullName>
    </alternativeName>
</protein>